<accession>A0AAD4EX31</accession>
<protein>
    <submittedName>
        <fullName evidence="8">Uncharacterized protein</fullName>
    </submittedName>
</protein>
<dbReference type="AlphaFoldDB" id="A0AAD4EX31"/>
<evidence type="ECO:0000256" key="1">
    <source>
        <dbReference type="ARBA" id="ARBA00004167"/>
    </source>
</evidence>
<feature type="signal peptide" evidence="7">
    <location>
        <begin position="1"/>
        <end position="17"/>
    </location>
</feature>
<gene>
    <name evidence="8" type="ORF">NEMBOFW57_005652</name>
</gene>
<name>A0AAD4EX31_9PEZI</name>
<keyword evidence="9" id="KW-1185">Reference proteome</keyword>
<keyword evidence="4 6" id="KW-0472">Membrane</keyword>
<feature type="compositionally biased region" description="Low complexity" evidence="5">
    <location>
        <begin position="164"/>
        <end position="177"/>
    </location>
</feature>
<evidence type="ECO:0000256" key="6">
    <source>
        <dbReference type="SAM" id="Phobius"/>
    </source>
</evidence>
<evidence type="ECO:0000313" key="9">
    <source>
        <dbReference type="Proteomes" id="UP001197093"/>
    </source>
</evidence>
<evidence type="ECO:0000256" key="5">
    <source>
        <dbReference type="SAM" id="MobiDB-lite"/>
    </source>
</evidence>
<dbReference type="GO" id="GO:0071944">
    <property type="term" value="C:cell periphery"/>
    <property type="evidence" value="ECO:0007669"/>
    <property type="project" value="UniProtKB-ARBA"/>
</dbReference>
<keyword evidence="7" id="KW-0732">Signal</keyword>
<proteinExistence type="predicted"/>
<evidence type="ECO:0000313" key="8">
    <source>
        <dbReference type="EMBL" id="KAG7289286.1"/>
    </source>
</evidence>
<feature type="region of interest" description="Disordered" evidence="5">
    <location>
        <begin position="305"/>
        <end position="374"/>
    </location>
</feature>
<feature type="chain" id="PRO_5041940511" evidence="7">
    <location>
        <begin position="18"/>
        <end position="374"/>
    </location>
</feature>
<keyword evidence="3 6" id="KW-1133">Transmembrane helix</keyword>
<organism evidence="8 9">
    <name type="scientific">Staphylotrichum longicolle</name>
    <dbReference type="NCBI Taxonomy" id="669026"/>
    <lineage>
        <taxon>Eukaryota</taxon>
        <taxon>Fungi</taxon>
        <taxon>Dikarya</taxon>
        <taxon>Ascomycota</taxon>
        <taxon>Pezizomycotina</taxon>
        <taxon>Sordariomycetes</taxon>
        <taxon>Sordariomycetidae</taxon>
        <taxon>Sordariales</taxon>
        <taxon>Chaetomiaceae</taxon>
        <taxon>Staphylotrichum</taxon>
    </lineage>
</organism>
<feature type="transmembrane region" description="Helical" evidence="6">
    <location>
        <begin position="182"/>
        <end position="206"/>
    </location>
</feature>
<sequence length="374" mass="39287">MRSQLWLLAASGHAALADWTFGQNLDYRGGEAAYRVPRETRASTHDVANGWTPRPTDGPAVELVRRRQDWGMVKRQTTQNPFVNDKTCGWRAETVMTSSIGECITYVWPGATVKSMYRCYSERSIITMFDKPWTISSSTSSSTSSSSSTTTTSSSTSGTAPAQSTTGVSPPTSGGSSNNTGAIVGGVVGGVAGIALIAGAIAFFIIRSRKKDSNVGAGTAYSAVAPGDPAYPSTPMQPAGYPPSSVSPQMTQAGYFTPGSVGTTLQPNDPYHPSNTPPVPGAYDPRQSYYDPAKIAEQQHAAQVGGYVPYPGPTPPQQGAYPGAPPPQQQGPYPGAYPPQQQHVSELDTANVPAGHQSNPVEMAASPAAQTQQR</sequence>
<dbReference type="PANTHER" id="PTHR15549">
    <property type="entry name" value="PAIRED IMMUNOGLOBULIN-LIKE TYPE 2 RECEPTOR"/>
    <property type="match status" value="1"/>
</dbReference>
<evidence type="ECO:0000256" key="7">
    <source>
        <dbReference type="SAM" id="SignalP"/>
    </source>
</evidence>
<dbReference type="PANTHER" id="PTHR15549:SF27">
    <property type="entry name" value="CHITIN-BINDING TYPE-1 DOMAIN-CONTAINING PROTEIN"/>
    <property type="match status" value="1"/>
</dbReference>
<keyword evidence="2 6" id="KW-0812">Transmembrane</keyword>
<dbReference type="GO" id="GO:0016020">
    <property type="term" value="C:membrane"/>
    <property type="evidence" value="ECO:0007669"/>
    <property type="project" value="UniProtKB-SubCell"/>
</dbReference>
<evidence type="ECO:0000256" key="2">
    <source>
        <dbReference type="ARBA" id="ARBA00022692"/>
    </source>
</evidence>
<dbReference type="Proteomes" id="UP001197093">
    <property type="component" value="Unassembled WGS sequence"/>
</dbReference>
<comment type="subcellular location">
    <subcellularLocation>
        <location evidence="1">Membrane</location>
        <topology evidence="1">Single-pass membrane protein</topology>
    </subcellularLocation>
</comment>
<evidence type="ECO:0000256" key="4">
    <source>
        <dbReference type="ARBA" id="ARBA00023136"/>
    </source>
</evidence>
<reference evidence="8" key="1">
    <citation type="submission" date="2023-02" db="EMBL/GenBank/DDBJ databases">
        <authorList>
            <person name="Palmer J.M."/>
        </authorList>
    </citation>
    <scope>NUCLEOTIDE SEQUENCE</scope>
    <source>
        <strain evidence="8">FW57</strain>
    </source>
</reference>
<feature type="compositionally biased region" description="Low complexity" evidence="5">
    <location>
        <begin position="137"/>
        <end position="157"/>
    </location>
</feature>
<feature type="compositionally biased region" description="Low complexity" evidence="5">
    <location>
        <begin position="330"/>
        <end position="342"/>
    </location>
</feature>
<evidence type="ECO:0000256" key="3">
    <source>
        <dbReference type="ARBA" id="ARBA00022989"/>
    </source>
</evidence>
<dbReference type="InterPro" id="IPR051694">
    <property type="entry name" value="Immunoregulatory_rcpt-like"/>
</dbReference>
<feature type="region of interest" description="Disordered" evidence="5">
    <location>
        <begin position="137"/>
        <end position="177"/>
    </location>
</feature>
<comment type="caution">
    <text evidence="8">The sequence shown here is derived from an EMBL/GenBank/DDBJ whole genome shotgun (WGS) entry which is preliminary data.</text>
</comment>
<dbReference type="EMBL" id="JAHCVI010000002">
    <property type="protein sequence ID" value="KAG7289286.1"/>
    <property type="molecule type" value="Genomic_DNA"/>
</dbReference>